<dbReference type="GO" id="GO:0005576">
    <property type="term" value="C:extracellular region"/>
    <property type="evidence" value="ECO:0007669"/>
    <property type="project" value="UniProtKB-SubCell"/>
</dbReference>
<keyword evidence="4" id="KW-0928">Hypersensitive response elicitation</keyword>
<keyword evidence="7" id="KW-0732">Signal</keyword>
<comment type="similarity">
    <text evidence="2">Belongs to the elicitin family.</text>
</comment>
<feature type="compositionally biased region" description="Low complexity" evidence="6">
    <location>
        <begin position="132"/>
        <end position="158"/>
    </location>
</feature>
<evidence type="ECO:0000256" key="1">
    <source>
        <dbReference type="ARBA" id="ARBA00004613"/>
    </source>
</evidence>
<protein>
    <recommendedName>
        <fullName evidence="10">Elicitin</fullName>
    </recommendedName>
</protein>
<proteinExistence type="inferred from homology"/>
<feature type="signal peptide" evidence="7">
    <location>
        <begin position="1"/>
        <end position="18"/>
    </location>
</feature>
<dbReference type="InterPro" id="IPR002200">
    <property type="entry name" value="Elicitin"/>
</dbReference>
<accession>A0AAV0T053</accession>
<dbReference type="Gene3D" id="1.10.239.10">
    <property type="entry name" value="Elicitin domain"/>
    <property type="match status" value="1"/>
</dbReference>
<evidence type="ECO:0000256" key="6">
    <source>
        <dbReference type="SAM" id="MobiDB-lite"/>
    </source>
</evidence>
<evidence type="ECO:0000256" key="5">
    <source>
        <dbReference type="ARBA" id="ARBA00023157"/>
    </source>
</evidence>
<dbReference type="InterPro" id="IPR036470">
    <property type="entry name" value="Elicitin_sf"/>
</dbReference>
<feature type="chain" id="PRO_5043740370" description="Elicitin" evidence="7">
    <location>
        <begin position="19"/>
        <end position="220"/>
    </location>
</feature>
<evidence type="ECO:0000313" key="9">
    <source>
        <dbReference type="Proteomes" id="UP001162029"/>
    </source>
</evidence>
<evidence type="ECO:0008006" key="10">
    <source>
        <dbReference type="Google" id="ProtNLM"/>
    </source>
</evidence>
<feature type="region of interest" description="Disordered" evidence="6">
    <location>
        <begin position="119"/>
        <end position="196"/>
    </location>
</feature>
<dbReference type="Proteomes" id="UP001162029">
    <property type="component" value="Unassembled WGS sequence"/>
</dbReference>
<organism evidence="8 9">
    <name type="scientific">Peronospora destructor</name>
    <dbReference type="NCBI Taxonomy" id="86335"/>
    <lineage>
        <taxon>Eukaryota</taxon>
        <taxon>Sar</taxon>
        <taxon>Stramenopiles</taxon>
        <taxon>Oomycota</taxon>
        <taxon>Peronosporomycetes</taxon>
        <taxon>Peronosporales</taxon>
        <taxon>Peronosporaceae</taxon>
        <taxon>Peronospora</taxon>
    </lineage>
</organism>
<evidence type="ECO:0000256" key="7">
    <source>
        <dbReference type="SAM" id="SignalP"/>
    </source>
</evidence>
<keyword evidence="5" id="KW-1015">Disulfide bond</keyword>
<evidence type="ECO:0000256" key="3">
    <source>
        <dbReference type="ARBA" id="ARBA00022525"/>
    </source>
</evidence>
<dbReference type="SMART" id="SM01187">
    <property type="entry name" value="Elicitin"/>
    <property type="match status" value="1"/>
</dbReference>
<evidence type="ECO:0000256" key="2">
    <source>
        <dbReference type="ARBA" id="ARBA00009544"/>
    </source>
</evidence>
<keyword evidence="9" id="KW-1185">Reference proteome</keyword>
<comment type="subcellular location">
    <subcellularLocation>
        <location evidence="1">Secreted</location>
    </subcellularLocation>
</comment>
<evidence type="ECO:0000313" key="8">
    <source>
        <dbReference type="EMBL" id="CAI5711947.1"/>
    </source>
</evidence>
<keyword evidence="3" id="KW-0964">Secreted</keyword>
<evidence type="ECO:0000256" key="4">
    <source>
        <dbReference type="ARBA" id="ARBA00022978"/>
    </source>
</evidence>
<feature type="compositionally biased region" description="Polar residues" evidence="6">
    <location>
        <begin position="119"/>
        <end position="131"/>
    </location>
</feature>
<sequence length="220" mass="22659">MKFAVIVSAAALAAVTNADMCDVSTLQKLLILPNTKTCATKSGYMVTSLKTPTDNQREAMCFNPACQSILSQITTLAPTECTIGLFSLYADLINPVADHCNNGDSPAGSMATPIVTVESDNTASKSTTANVTGSKPASKTPTTSSDHVYTFTPTTTDDTTVEQTASSSGPLDDIRTKQTTTPPSKNLDDTSADTTSGATSVSMAALSAGVFVVAVATTIL</sequence>
<dbReference type="AlphaFoldDB" id="A0AAV0T053"/>
<dbReference type="EMBL" id="CANTFM010000114">
    <property type="protein sequence ID" value="CAI5711947.1"/>
    <property type="molecule type" value="Genomic_DNA"/>
</dbReference>
<name>A0AAV0T053_9STRA</name>
<comment type="caution">
    <text evidence="8">The sequence shown here is derived from an EMBL/GenBank/DDBJ whole genome shotgun (WGS) entry which is preliminary data.</text>
</comment>
<gene>
    <name evidence="8" type="ORF">PDE001_LOCUS707</name>
</gene>
<reference evidence="8" key="1">
    <citation type="submission" date="2022-12" db="EMBL/GenBank/DDBJ databases">
        <authorList>
            <person name="Webb A."/>
        </authorList>
    </citation>
    <scope>NUCLEOTIDE SEQUENCE</scope>
    <source>
        <strain evidence="8">Pd1</strain>
    </source>
</reference>
<dbReference type="GO" id="GO:0052040">
    <property type="term" value="P:symbiont-mediated perturbation of host programmed cell death"/>
    <property type="evidence" value="ECO:0007669"/>
    <property type="project" value="UniProtKB-KW"/>
</dbReference>
<dbReference type="Pfam" id="PF00964">
    <property type="entry name" value="Elicitin"/>
    <property type="match status" value="1"/>
</dbReference>
<dbReference type="SUPFAM" id="SSF48647">
    <property type="entry name" value="Fungal elicitin"/>
    <property type="match status" value="1"/>
</dbReference>